<comment type="cofactor">
    <cofactor evidence="2">
        <name>Mg(2+)</name>
        <dbReference type="ChEBI" id="CHEBI:18420"/>
    </cofactor>
</comment>
<evidence type="ECO:0000256" key="17">
    <source>
        <dbReference type="ARBA" id="ARBA00022777"/>
    </source>
</evidence>
<organism evidence="33">
    <name type="scientific">Oryza brachyantha</name>
    <name type="common">malo sina</name>
    <dbReference type="NCBI Taxonomy" id="4533"/>
    <lineage>
        <taxon>Eukaryota</taxon>
        <taxon>Viridiplantae</taxon>
        <taxon>Streptophyta</taxon>
        <taxon>Embryophyta</taxon>
        <taxon>Tracheophyta</taxon>
        <taxon>Spermatophyta</taxon>
        <taxon>Magnoliopsida</taxon>
        <taxon>Liliopsida</taxon>
        <taxon>Poales</taxon>
        <taxon>Poaceae</taxon>
        <taxon>BOP clade</taxon>
        <taxon>Oryzoideae</taxon>
        <taxon>Oryzeae</taxon>
        <taxon>Oryzinae</taxon>
        <taxon>Oryza</taxon>
    </lineage>
</organism>
<dbReference type="InterPro" id="IPR032675">
    <property type="entry name" value="LRR_dom_sf"/>
</dbReference>
<dbReference type="FunFam" id="3.80.10.10:FF:000565">
    <property type="entry name" value="Leucine-rich repeat receptor-like kinase protein FLORAL ORGAN NUMBER1"/>
    <property type="match status" value="1"/>
</dbReference>
<protein>
    <recommendedName>
        <fullName evidence="28">Receptor kinase-like protein Xa21</fullName>
        <ecNumber evidence="7">2.7.11.1</ecNumber>
    </recommendedName>
</protein>
<evidence type="ECO:0000256" key="1">
    <source>
        <dbReference type="ARBA" id="ARBA00001936"/>
    </source>
</evidence>
<evidence type="ECO:0000256" key="3">
    <source>
        <dbReference type="ARBA" id="ARBA00004162"/>
    </source>
</evidence>
<evidence type="ECO:0000256" key="24">
    <source>
        <dbReference type="ARBA" id="ARBA00047899"/>
    </source>
</evidence>
<evidence type="ECO:0000256" key="4">
    <source>
        <dbReference type="ARBA" id="ARBA00004389"/>
    </source>
</evidence>
<evidence type="ECO:0000256" key="2">
    <source>
        <dbReference type="ARBA" id="ARBA00001946"/>
    </source>
</evidence>
<comment type="similarity">
    <text evidence="6">Belongs to the protein kinase superfamily. Ser/Thr protein kinase family.</text>
</comment>
<comment type="catalytic activity">
    <reaction evidence="24">
        <text>L-threonyl-[protein] + ATP = O-phospho-L-threonyl-[protein] + ADP + H(+)</text>
        <dbReference type="Rhea" id="RHEA:46608"/>
        <dbReference type="Rhea" id="RHEA-COMP:11060"/>
        <dbReference type="Rhea" id="RHEA-COMP:11605"/>
        <dbReference type="ChEBI" id="CHEBI:15378"/>
        <dbReference type="ChEBI" id="CHEBI:30013"/>
        <dbReference type="ChEBI" id="CHEBI:30616"/>
        <dbReference type="ChEBI" id="CHEBI:61977"/>
        <dbReference type="ChEBI" id="CHEBI:456216"/>
        <dbReference type="EC" id="2.7.11.1"/>
    </reaction>
</comment>
<dbReference type="FunFam" id="3.80.10.10:FF:000299">
    <property type="entry name" value="Piriformospora indica-insensitive protein 2"/>
    <property type="match status" value="1"/>
</dbReference>
<dbReference type="HOGENOM" id="CLU_000288_22_1_1"/>
<comment type="function">
    <text evidence="26">Receptor kinase that detects X.oryzae pv. oryzae protein Ax21 to promote innate immunity. Following X.oryzae pv. oryzae protein Ax21 detection, undergoes cleavage, releasing the processed protein kinase Xa21 chain.</text>
</comment>
<dbReference type="GO" id="GO:0005524">
    <property type="term" value="F:ATP binding"/>
    <property type="evidence" value="ECO:0007669"/>
    <property type="project" value="UniProtKB-UniRule"/>
</dbReference>
<dbReference type="FunFam" id="3.80.10.10:FF:000288">
    <property type="entry name" value="LRR receptor-like serine/threonine-protein kinase EFR"/>
    <property type="match status" value="1"/>
</dbReference>
<dbReference type="PROSITE" id="PS00108">
    <property type="entry name" value="PROTEIN_KINASE_ST"/>
    <property type="match status" value="1"/>
</dbReference>
<dbReference type="SUPFAM" id="SSF56112">
    <property type="entry name" value="Protein kinase-like (PK-like)"/>
    <property type="match status" value="1"/>
</dbReference>
<reference evidence="33" key="2">
    <citation type="submission" date="2013-04" db="UniProtKB">
        <authorList>
            <consortium name="EnsemblPlants"/>
        </authorList>
    </citation>
    <scope>IDENTIFICATION</scope>
</reference>
<dbReference type="EC" id="2.7.11.1" evidence="7"/>
<evidence type="ECO:0000256" key="13">
    <source>
        <dbReference type="ARBA" id="ARBA00022692"/>
    </source>
</evidence>
<dbReference type="Gene3D" id="3.30.200.20">
    <property type="entry name" value="Phosphorylase Kinase, domain 1"/>
    <property type="match status" value="1"/>
</dbReference>
<keyword evidence="21 30" id="KW-0472">Membrane</keyword>
<keyword evidence="16 29" id="KW-0547">Nucleotide-binding</keyword>
<evidence type="ECO:0000256" key="22">
    <source>
        <dbReference type="ARBA" id="ARBA00023170"/>
    </source>
</evidence>
<evidence type="ECO:0000256" key="25">
    <source>
        <dbReference type="ARBA" id="ARBA00048679"/>
    </source>
</evidence>
<evidence type="ECO:0000256" key="18">
    <source>
        <dbReference type="ARBA" id="ARBA00022824"/>
    </source>
</evidence>
<accession>J3MFA3</accession>
<dbReference type="InterPro" id="IPR017441">
    <property type="entry name" value="Protein_kinase_ATP_BS"/>
</dbReference>
<dbReference type="OMA" id="RGTIMND"/>
<evidence type="ECO:0000256" key="31">
    <source>
        <dbReference type="SAM" id="SignalP"/>
    </source>
</evidence>
<dbReference type="InterPro" id="IPR013210">
    <property type="entry name" value="LRR_N_plant-typ"/>
</dbReference>
<dbReference type="Pfam" id="PF08263">
    <property type="entry name" value="LRRNT_2"/>
    <property type="match status" value="1"/>
</dbReference>
<evidence type="ECO:0000256" key="20">
    <source>
        <dbReference type="ARBA" id="ARBA00022989"/>
    </source>
</evidence>
<feature type="domain" description="Protein kinase" evidence="32">
    <location>
        <begin position="844"/>
        <end position="1156"/>
    </location>
</feature>
<keyword evidence="14 31" id="KW-0732">Signal</keyword>
<evidence type="ECO:0000256" key="23">
    <source>
        <dbReference type="ARBA" id="ARBA00023180"/>
    </source>
</evidence>
<evidence type="ECO:0000256" key="10">
    <source>
        <dbReference type="ARBA" id="ARBA00022553"/>
    </source>
</evidence>
<evidence type="ECO:0000256" key="15">
    <source>
        <dbReference type="ARBA" id="ARBA00022737"/>
    </source>
</evidence>
<dbReference type="InterPro" id="IPR051809">
    <property type="entry name" value="Plant_receptor-like_S/T_kinase"/>
</dbReference>
<dbReference type="SUPFAM" id="SSF52058">
    <property type="entry name" value="L domain-like"/>
    <property type="match status" value="2"/>
</dbReference>
<keyword evidence="22" id="KW-0675">Receptor</keyword>
<keyword evidence="9" id="KW-0723">Serine/threonine-protein kinase</keyword>
<dbReference type="OrthoDB" id="676979at2759"/>
<keyword evidence="10" id="KW-0597">Phosphoprotein</keyword>
<evidence type="ECO:0000256" key="19">
    <source>
        <dbReference type="ARBA" id="ARBA00022840"/>
    </source>
</evidence>
<dbReference type="Pfam" id="PF07714">
    <property type="entry name" value="PK_Tyr_Ser-Thr"/>
    <property type="match status" value="1"/>
</dbReference>
<dbReference type="GO" id="GO:0005789">
    <property type="term" value="C:endoplasmic reticulum membrane"/>
    <property type="evidence" value="ECO:0007669"/>
    <property type="project" value="UniProtKB-SubCell"/>
</dbReference>
<evidence type="ECO:0000256" key="21">
    <source>
        <dbReference type="ARBA" id="ARBA00023136"/>
    </source>
</evidence>
<feature type="chain" id="PRO_5003774727" description="Receptor kinase-like protein Xa21" evidence="31">
    <location>
        <begin position="24"/>
        <end position="1156"/>
    </location>
</feature>
<evidence type="ECO:0000256" key="12">
    <source>
        <dbReference type="ARBA" id="ARBA00022679"/>
    </source>
</evidence>
<dbReference type="Proteomes" id="UP000006038">
    <property type="component" value="Chromosome 6"/>
</dbReference>
<dbReference type="FunFam" id="3.30.200.20:FF:000432">
    <property type="entry name" value="LRR receptor-like serine/threonine-protein kinase EFR"/>
    <property type="match status" value="1"/>
</dbReference>
<dbReference type="InterPro" id="IPR003591">
    <property type="entry name" value="Leu-rich_rpt_typical-subtyp"/>
</dbReference>
<comment type="catalytic activity">
    <reaction evidence="25">
        <text>L-seryl-[protein] + ATP = O-phospho-L-seryl-[protein] + ADP + H(+)</text>
        <dbReference type="Rhea" id="RHEA:17989"/>
        <dbReference type="Rhea" id="RHEA-COMP:9863"/>
        <dbReference type="Rhea" id="RHEA-COMP:11604"/>
        <dbReference type="ChEBI" id="CHEBI:15378"/>
        <dbReference type="ChEBI" id="CHEBI:29999"/>
        <dbReference type="ChEBI" id="CHEBI:30616"/>
        <dbReference type="ChEBI" id="CHEBI:83421"/>
        <dbReference type="ChEBI" id="CHEBI:456216"/>
        <dbReference type="EC" id="2.7.11.1"/>
    </reaction>
</comment>
<sequence>MKSVLLIMEMLLFASFLVLPCWAKANGTVPVPLATLSTAKTATTTAATDHLALMSFRSAITGDPSHALRSWGNQSTSMCRWRGVTCGTRGGHRGRVVGLALPELNLDGTIASSLGDLTHLRQLDLRANSFRGVVPPELGRLAQLEHLNLSSNSIHGEIPPALASCRHLRVVSLRRNSLQGVIPPAIGDLSELRVVDLMHNMLRGSIPPELASLRDLEVLILGHNNLTGDIPIELWNLKGLVYLHLRPNMITGQIPTEVGNLKNLTELYLGQNHLTGPVPSSLGDLNKLQILYLDNNQLSGPIPPSLGNLSSLTVLDVQSNALTGNIPESLGNLRLLDVLSLTFNNLTGQIPDTLGNLYFLTEFYLNFNELEGSIPPSIYNLSSLLYFSVGKNKLSGSLQNDVGNKFPKLKSYDISDNAFHGTIPLSLCNVSTLELLQLPINSFSGVVPNCLGINTKNLFALILPQNQLVARNDEDWGFISSLANCTKLQYILLSRNKLEGVLPKSVANLSTSLGTFSITKNRVSGNIPEGIGNLVGLVTLHLGENLLNGTIPASLGKLRSLGELDIAINKLSGSIPPTLGNLTMLNRLSLHENTLNGPVPSSLGRCPLEFVSLAYNQLVGQIPKEIFLISTLSDFAYFEGNNFTGILPPEVGNLVNLGRLDISGNRISGSIPTSLSECSSLQYLNMQENLFDGTIPSSLEQLKGLQVLDLSRNNLSGQIPEFIGRMQGLTNLNISFNNFEGQVPELGIFLNASAVSIEGNSGLCGGILQLNLPHCINHTSKKSHKLFIAISLGSTTLFIILACSLLALWKSKDHVRNIRQTLSLPYGEHIRVSYADLMKATGGFASENLLGTGSFGSVYRGTMMNDDQEVNVAVKVLRLQQRGASQSFVAECETLRCIRHRNLVKILTVCSSIDSSGLDFKALVFEFMPNGNLDEWLHHLLEDGNHRVLNLSERIDITIDVACALEYLHHHKPAPIVHCDLKPSNILLDNEKVAHLGDFGLARFLDQDDTSLPEISSGWATRRGTIGYAAPEYGQGNEVSVHGDTYSYGILLLEMFTGKRPTDGEFVHDFNLHRYVELALRDQVTCMVDQDLLPATDDGTEKTPVSDSIREIRMAAITSILKIGILCSKELPTDRMQISDAMKELMGIREKYRTHL</sequence>
<dbReference type="GO" id="GO:0005886">
    <property type="term" value="C:plasma membrane"/>
    <property type="evidence" value="ECO:0007669"/>
    <property type="project" value="UniProtKB-SubCell"/>
</dbReference>
<dbReference type="InterPro" id="IPR001611">
    <property type="entry name" value="Leu-rich_rpt"/>
</dbReference>
<dbReference type="InterPro" id="IPR055414">
    <property type="entry name" value="LRR_R13L4/SHOC2-like"/>
</dbReference>
<dbReference type="PROSITE" id="PS50011">
    <property type="entry name" value="PROTEIN_KINASE_DOM"/>
    <property type="match status" value="1"/>
</dbReference>
<dbReference type="InterPro" id="IPR011009">
    <property type="entry name" value="Kinase-like_dom_sf"/>
</dbReference>
<feature type="signal peptide" evidence="31">
    <location>
        <begin position="1"/>
        <end position="23"/>
    </location>
</feature>
<evidence type="ECO:0000256" key="14">
    <source>
        <dbReference type="ARBA" id="ARBA00022729"/>
    </source>
</evidence>
<dbReference type="InterPro" id="IPR001245">
    <property type="entry name" value="Ser-Thr/Tyr_kinase_cat_dom"/>
</dbReference>
<keyword evidence="34" id="KW-1185">Reference proteome</keyword>
<keyword evidence="11" id="KW-0433">Leucine-rich repeat</keyword>
<dbReference type="Pfam" id="PF23598">
    <property type="entry name" value="LRR_14"/>
    <property type="match status" value="1"/>
</dbReference>
<dbReference type="FunFam" id="1.10.510.10:FF:000358">
    <property type="entry name" value="Putative leucine-rich repeat receptor-like serine/threonine-protein kinase"/>
    <property type="match status" value="1"/>
</dbReference>
<dbReference type="FunFam" id="3.80.10.10:FF:000095">
    <property type="entry name" value="LRR receptor-like serine/threonine-protein kinase GSO1"/>
    <property type="match status" value="1"/>
</dbReference>
<evidence type="ECO:0000256" key="7">
    <source>
        <dbReference type="ARBA" id="ARBA00012513"/>
    </source>
</evidence>
<dbReference type="PANTHER" id="PTHR27008">
    <property type="entry name" value="OS04G0122200 PROTEIN"/>
    <property type="match status" value="1"/>
</dbReference>
<feature type="transmembrane region" description="Helical" evidence="30">
    <location>
        <begin position="786"/>
        <end position="809"/>
    </location>
</feature>
<evidence type="ECO:0000256" key="16">
    <source>
        <dbReference type="ARBA" id="ARBA00022741"/>
    </source>
</evidence>
<keyword evidence="19 29" id="KW-0067">ATP-binding</keyword>
<evidence type="ECO:0000256" key="26">
    <source>
        <dbReference type="ARBA" id="ARBA00054320"/>
    </source>
</evidence>
<keyword evidence="12" id="KW-0808">Transferase</keyword>
<keyword evidence="18" id="KW-0256">Endoplasmic reticulum</keyword>
<dbReference type="GO" id="GO:0004674">
    <property type="term" value="F:protein serine/threonine kinase activity"/>
    <property type="evidence" value="ECO:0007669"/>
    <property type="project" value="UniProtKB-KW"/>
</dbReference>
<keyword evidence="13 30" id="KW-0812">Transmembrane</keyword>
<reference evidence="33" key="1">
    <citation type="journal article" date="2013" name="Nat. Commun.">
        <title>Whole-genome sequencing of Oryza brachyantha reveals mechanisms underlying Oryza genome evolution.</title>
        <authorList>
            <person name="Chen J."/>
            <person name="Huang Q."/>
            <person name="Gao D."/>
            <person name="Wang J."/>
            <person name="Lang Y."/>
            <person name="Liu T."/>
            <person name="Li B."/>
            <person name="Bai Z."/>
            <person name="Luis Goicoechea J."/>
            <person name="Liang C."/>
            <person name="Chen C."/>
            <person name="Zhang W."/>
            <person name="Sun S."/>
            <person name="Liao Y."/>
            <person name="Zhang X."/>
            <person name="Yang L."/>
            <person name="Song C."/>
            <person name="Wang M."/>
            <person name="Shi J."/>
            <person name="Liu G."/>
            <person name="Liu J."/>
            <person name="Zhou H."/>
            <person name="Zhou W."/>
            <person name="Yu Q."/>
            <person name="An N."/>
            <person name="Chen Y."/>
            <person name="Cai Q."/>
            <person name="Wang B."/>
            <person name="Liu B."/>
            <person name="Min J."/>
            <person name="Huang Y."/>
            <person name="Wu H."/>
            <person name="Li Z."/>
            <person name="Zhang Y."/>
            <person name="Yin Y."/>
            <person name="Song W."/>
            <person name="Jiang J."/>
            <person name="Jackson S.A."/>
            <person name="Wing R.A."/>
            <person name="Wang J."/>
            <person name="Chen M."/>
        </authorList>
    </citation>
    <scope>NUCLEOTIDE SEQUENCE [LARGE SCALE GENOMIC DNA]</scope>
    <source>
        <strain evidence="33">cv. IRGC 101232</strain>
    </source>
</reference>
<keyword evidence="15" id="KW-0677">Repeat</keyword>
<evidence type="ECO:0000256" key="5">
    <source>
        <dbReference type="ARBA" id="ARBA00004479"/>
    </source>
</evidence>
<evidence type="ECO:0000256" key="6">
    <source>
        <dbReference type="ARBA" id="ARBA00008684"/>
    </source>
</evidence>
<evidence type="ECO:0000313" key="34">
    <source>
        <dbReference type="Proteomes" id="UP000006038"/>
    </source>
</evidence>
<dbReference type="Gene3D" id="3.80.10.10">
    <property type="entry name" value="Ribonuclease Inhibitor"/>
    <property type="match status" value="5"/>
</dbReference>
<comment type="subcellular location">
    <subcellularLocation>
        <location evidence="3">Cell membrane</location>
        <topology evidence="3">Single-pass membrane protein</topology>
    </subcellularLocation>
    <subcellularLocation>
        <location evidence="4">Endoplasmic reticulum membrane</location>
        <topology evidence="4">Single-pass membrane protein</topology>
    </subcellularLocation>
    <subcellularLocation>
        <location evidence="5">Membrane</location>
        <topology evidence="5">Single-pass type I membrane protein</topology>
    </subcellularLocation>
</comment>
<evidence type="ECO:0000313" key="33">
    <source>
        <dbReference type="EnsemblPlants" id="OB06G26970.1"/>
    </source>
</evidence>
<dbReference type="Gene3D" id="1.10.510.10">
    <property type="entry name" value="Transferase(Phosphotransferase) domain 1"/>
    <property type="match status" value="1"/>
</dbReference>
<dbReference type="AlphaFoldDB" id="J3MFA3"/>
<dbReference type="InterPro" id="IPR008271">
    <property type="entry name" value="Ser/Thr_kinase_AS"/>
</dbReference>
<dbReference type="SMART" id="SM00365">
    <property type="entry name" value="LRR_SD22"/>
    <property type="match status" value="6"/>
</dbReference>
<evidence type="ECO:0000256" key="27">
    <source>
        <dbReference type="ARBA" id="ARBA00056628"/>
    </source>
</evidence>
<evidence type="ECO:0000256" key="9">
    <source>
        <dbReference type="ARBA" id="ARBA00022527"/>
    </source>
</evidence>
<dbReference type="SMART" id="SM00220">
    <property type="entry name" value="S_TKc"/>
    <property type="match status" value="1"/>
</dbReference>
<evidence type="ECO:0000256" key="29">
    <source>
        <dbReference type="PROSITE-ProRule" id="PRU10141"/>
    </source>
</evidence>
<name>J3MFA3_ORYBR</name>
<feature type="binding site" evidence="29">
    <location>
        <position position="875"/>
    </location>
    <ligand>
        <name>ATP</name>
        <dbReference type="ChEBI" id="CHEBI:30616"/>
    </ligand>
</feature>
<evidence type="ECO:0000256" key="30">
    <source>
        <dbReference type="SAM" id="Phobius"/>
    </source>
</evidence>
<evidence type="ECO:0000256" key="8">
    <source>
        <dbReference type="ARBA" id="ARBA00022475"/>
    </source>
</evidence>
<keyword evidence="23" id="KW-0325">Glycoprotein</keyword>
<comment type="function">
    <text evidence="27">The processed protein kinase Xa21 chain released by protein cleavage after X.oryzae pv. oryzae protein Ax21 detection translocates into the nucleus where it can bind and regulate WRKY62, a transcription factor. Confers resistance to the bacterial pathogen X.oryzae pv. oryzae (Xoo).</text>
</comment>
<keyword evidence="20 30" id="KW-1133">Transmembrane helix</keyword>
<keyword evidence="8" id="KW-1003">Cell membrane</keyword>
<dbReference type="EnsemblPlants" id="OB06G26970.1">
    <property type="protein sequence ID" value="OB06G26970.1"/>
    <property type="gene ID" value="OB06G26970"/>
</dbReference>
<dbReference type="InterPro" id="IPR000719">
    <property type="entry name" value="Prot_kinase_dom"/>
</dbReference>
<keyword evidence="17" id="KW-0418">Kinase</keyword>
<dbReference type="Gramene" id="OB06G26970.1">
    <property type="protein sequence ID" value="OB06G26970.1"/>
    <property type="gene ID" value="OB06G26970"/>
</dbReference>
<dbReference type="PANTHER" id="PTHR27008:SF591">
    <property type="entry name" value="OS12G0498650 PROTEIN"/>
    <property type="match status" value="1"/>
</dbReference>
<evidence type="ECO:0000256" key="28">
    <source>
        <dbReference type="ARBA" id="ARBA00072040"/>
    </source>
</evidence>
<evidence type="ECO:0000259" key="32">
    <source>
        <dbReference type="PROSITE" id="PS50011"/>
    </source>
</evidence>
<dbReference type="eggNOG" id="ENOG502QPYS">
    <property type="taxonomic scope" value="Eukaryota"/>
</dbReference>
<dbReference type="SMART" id="SM00369">
    <property type="entry name" value="LRR_TYP"/>
    <property type="match status" value="11"/>
</dbReference>
<proteinExistence type="inferred from homology"/>
<dbReference type="Pfam" id="PF00560">
    <property type="entry name" value="LRR_1"/>
    <property type="match status" value="8"/>
</dbReference>
<evidence type="ECO:0000256" key="11">
    <source>
        <dbReference type="ARBA" id="ARBA00022614"/>
    </source>
</evidence>
<comment type="cofactor">
    <cofactor evidence="1">
        <name>Mn(2+)</name>
        <dbReference type="ChEBI" id="CHEBI:29035"/>
    </cofactor>
</comment>
<dbReference type="PROSITE" id="PS00107">
    <property type="entry name" value="PROTEIN_KINASE_ATP"/>
    <property type="match status" value="1"/>
</dbReference>